<evidence type="ECO:0000256" key="1">
    <source>
        <dbReference type="SAM" id="Phobius"/>
    </source>
</evidence>
<accession>G2FBA8</accession>
<name>G2FBA8_9GAMM</name>
<reference evidence="2 3" key="1">
    <citation type="journal article" date="2011" name="ISME J.">
        <title>The endosymbionts of the deep-sea tubeworms Riftia pachyptila and Tevnia jerichonana share an identical physiology as revealed by proteogenomic analyses.</title>
        <authorList>
            <person name="Gardebrecht A."/>
            <person name="Markert S."/>
            <person name="Felbeck H."/>
            <person name="Thuermer A."/>
            <person name="Albrecht D."/>
            <person name="Wollherr A."/>
            <person name="Kabisch J."/>
            <person name="Lehmann R."/>
            <person name="Daniel R."/>
            <person name="Liesegang H."/>
            <person name="Hecker M."/>
            <person name="Sievert S.M."/>
            <person name="Schweder T."/>
        </authorList>
    </citation>
    <scope>NUCLEOTIDE SEQUENCE [LARGE SCALE GENOMIC DNA]</scope>
</reference>
<sequence>MVIGIGDTFTPKSLQFLYCLLESALDFVEMVWLIFFPMHG</sequence>
<protein>
    <submittedName>
        <fullName evidence="2">Uncharacterized protein</fullName>
    </submittedName>
</protein>
<evidence type="ECO:0000313" key="2">
    <source>
        <dbReference type="EMBL" id="EGW56046.1"/>
    </source>
</evidence>
<organism evidence="2 3">
    <name type="scientific">endosymbiont of Tevnia jerichonana</name>
    <name type="common">vent Tica</name>
    <dbReference type="NCBI Taxonomy" id="1049564"/>
    <lineage>
        <taxon>Bacteria</taxon>
        <taxon>Pseudomonadati</taxon>
        <taxon>Pseudomonadota</taxon>
        <taxon>Gammaproteobacteria</taxon>
        <taxon>sulfur-oxidizing symbionts</taxon>
    </lineage>
</organism>
<feature type="transmembrane region" description="Helical" evidence="1">
    <location>
        <begin position="15"/>
        <end position="36"/>
    </location>
</feature>
<keyword evidence="3" id="KW-1185">Reference proteome</keyword>
<dbReference type="AlphaFoldDB" id="G2FBA8"/>
<keyword evidence="1" id="KW-0812">Transmembrane</keyword>
<dbReference type="Proteomes" id="UP000005167">
    <property type="component" value="Unassembled WGS sequence"/>
</dbReference>
<gene>
    <name evidence="2" type="ORF">TevJSym_aa01900</name>
</gene>
<evidence type="ECO:0000313" key="3">
    <source>
        <dbReference type="Proteomes" id="UP000005167"/>
    </source>
</evidence>
<dbReference type="EMBL" id="AFZB01000001">
    <property type="protein sequence ID" value="EGW56046.1"/>
    <property type="molecule type" value="Genomic_DNA"/>
</dbReference>
<proteinExistence type="predicted"/>
<keyword evidence="1" id="KW-0472">Membrane</keyword>
<comment type="caution">
    <text evidence="2">The sequence shown here is derived from an EMBL/GenBank/DDBJ whole genome shotgun (WGS) entry which is preliminary data.</text>
</comment>
<keyword evidence="1" id="KW-1133">Transmembrane helix</keyword>